<dbReference type="OrthoDB" id="9776955at2"/>
<feature type="signal peptide" evidence="2">
    <location>
        <begin position="1"/>
        <end position="24"/>
    </location>
</feature>
<sequence length="355" mass="36907">MKKSTLLKTAATAATMGLLLTACGSDNGGGNDEGGAEGETYQIGIAQYVSHPSLDATAQGIKDVLEESEHNFEIEEQNAQADQATMNNIVGGFAGDTNLDAVAPIATPVAIAAATTISDTPIVFSAVTDPVDAQLVPDWETPGDNITGVSDMNPVDQQLQLILDVVGDVEVIGIPYSSAESNSVVQVDAAKAAAEDLGVEIQEVAVTNTSEVAQGVESFSNVDAIYVPTDNTVVSGLETVISYGIDNQVPVFAAESDSVERGTVGTYGLNYYEHGRQAGEMILALVTGEKELADTPPERADEAALEYTFNLEAAEQMGVEIPQDLLEGANLTGEDGANDSASPADQESETEESAE</sequence>
<evidence type="ECO:0000256" key="1">
    <source>
        <dbReference type="SAM" id="MobiDB-lite"/>
    </source>
</evidence>
<proteinExistence type="predicted"/>
<keyword evidence="4" id="KW-1185">Reference proteome</keyword>
<dbReference type="Gene3D" id="3.40.50.2300">
    <property type="match status" value="2"/>
</dbReference>
<keyword evidence="2" id="KW-0732">Signal</keyword>
<dbReference type="CDD" id="cd06325">
    <property type="entry name" value="PBP1_ABC_unchar_transporter"/>
    <property type="match status" value="1"/>
</dbReference>
<comment type="caution">
    <text evidence="3">The sequence shown here is derived from an EMBL/GenBank/DDBJ whole genome shotgun (WGS) entry which is preliminary data.</text>
</comment>
<evidence type="ECO:0000313" key="4">
    <source>
        <dbReference type="Proteomes" id="UP000319746"/>
    </source>
</evidence>
<dbReference type="InterPro" id="IPR028082">
    <property type="entry name" value="Peripla_BP_I"/>
</dbReference>
<dbReference type="Proteomes" id="UP000319746">
    <property type="component" value="Unassembled WGS sequence"/>
</dbReference>
<dbReference type="PANTHER" id="PTHR35271">
    <property type="entry name" value="ABC TRANSPORTER, SUBSTRATE-BINDING LIPOPROTEIN-RELATED"/>
    <property type="match status" value="1"/>
</dbReference>
<organism evidence="3 4">
    <name type="scientific">Enteractinococcus coprophilus</name>
    <dbReference type="NCBI Taxonomy" id="1027633"/>
    <lineage>
        <taxon>Bacteria</taxon>
        <taxon>Bacillati</taxon>
        <taxon>Actinomycetota</taxon>
        <taxon>Actinomycetes</taxon>
        <taxon>Micrococcales</taxon>
        <taxon>Micrococcaceae</taxon>
    </lineage>
</organism>
<accession>A0A543AFR1</accession>
<protein>
    <submittedName>
        <fullName evidence="3">Putative ABC transport system substrate-binding protein</fullName>
    </submittedName>
</protein>
<dbReference type="RefSeq" id="WP_141867029.1">
    <property type="nucleotide sequence ID" value="NZ_BAABAN010000007.1"/>
</dbReference>
<gene>
    <name evidence="3" type="ORF">FB556_1898</name>
</gene>
<feature type="chain" id="PRO_5021852436" evidence="2">
    <location>
        <begin position="25"/>
        <end position="355"/>
    </location>
</feature>
<dbReference type="EMBL" id="VFOU01000003">
    <property type="protein sequence ID" value="TQL71418.1"/>
    <property type="molecule type" value="Genomic_DNA"/>
</dbReference>
<name>A0A543AFR1_9MICC</name>
<feature type="compositionally biased region" description="Acidic residues" evidence="1">
    <location>
        <begin position="346"/>
        <end position="355"/>
    </location>
</feature>
<dbReference type="InterPro" id="IPR007487">
    <property type="entry name" value="ABC_transpt-TYRBP-like"/>
</dbReference>
<dbReference type="Pfam" id="PF04392">
    <property type="entry name" value="ABC_sub_bind"/>
    <property type="match status" value="1"/>
</dbReference>
<dbReference type="AlphaFoldDB" id="A0A543AFR1"/>
<reference evidence="3 4" key="1">
    <citation type="submission" date="2019-06" db="EMBL/GenBank/DDBJ databases">
        <title>Sequencing the genomes of 1000 actinobacteria strains.</title>
        <authorList>
            <person name="Klenk H.-P."/>
        </authorList>
    </citation>
    <scope>NUCLEOTIDE SEQUENCE [LARGE SCALE GENOMIC DNA]</scope>
    <source>
        <strain evidence="3 4">DSM 24083</strain>
    </source>
</reference>
<evidence type="ECO:0000313" key="3">
    <source>
        <dbReference type="EMBL" id="TQL71418.1"/>
    </source>
</evidence>
<dbReference type="PROSITE" id="PS51257">
    <property type="entry name" value="PROKAR_LIPOPROTEIN"/>
    <property type="match status" value="1"/>
</dbReference>
<dbReference type="SUPFAM" id="SSF53822">
    <property type="entry name" value="Periplasmic binding protein-like I"/>
    <property type="match status" value="1"/>
</dbReference>
<dbReference type="PANTHER" id="PTHR35271:SF1">
    <property type="entry name" value="ABC TRANSPORTER, SUBSTRATE-BINDING LIPOPROTEIN"/>
    <property type="match status" value="1"/>
</dbReference>
<evidence type="ECO:0000256" key="2">
    <source>
        <dbReference type="SAM" id="SignalP"/>
    </source>
</evidence>
<feature type="region of interest" description="Disordered" evidence="1">
    <location>
        <begin position="321"/>
        <end position="355"/>
    </location>
</feature>